<dbReference type="SUPFAM" id="SSF52058">
    <property type="entry name" value="L domain-like"/>
    <property type="match status" value="1"/>
</dbReference>
<keyword evidence="9" id="KW-0325">Glycoprotein</keyword>
<evidence type="ECO:0000256" key="10">
    <source>
        <dbReference type="SAM" id="Phobius"/>
    </source>
</evidence>
<evidence type="ECO:0000256" key="7">
    <source>
        <dbReference type="ARBA" id="ARBA00022989"/>
    </source>
</evidence>
<feature type="chain" id="PRO_5044212001" evidence="11">
    <location>
        <begin position="27"/>
        <end position="268"/>
    </location>
</feature>
<comment type="similarity">
    <text evidence="2">Belongs to the RLP family.</text>
</comment>
<dbReference type="InterPro" id="IPR013210">
    <property type="entry name" value="LRR_N_plant-typ"/>
</dbReference>
<name>A0AB32WJK4_THECC</name>
<gene>
    <name evidence="15" type="primary">LOC18595604</name>
</gene>
<evidence type="ECO:0000259" key="12">
    <source>
        <dbReference type="Pfam" id="PF08263"/>
    </source>
</evidence>
<evidence type="ECO:0000256" key="3">
    <source>
        <dbReference type="ARBA" id="ARBA00022614"/>
    </source>
</evidence>
<dbReference type="GeneID" id="18595604"/>
<dbReference type="PROSITE" id="PS51450">
    <property type="entry name" value="LRR"/>
    <property type="match status" value="1"/>
</dbReference>
<dbReference type="PANTHER" id="PTHR48060">
    <property type="entry name" value="DNA DAMAGE-REPAIR/TOLERATION PROTEIN DRT100"/>
    <property type="match status" value="1"/>
</dbReference>
<dbReference type="KEGG" id="tcc:18595604"/>
<feature type="transmembrane region" description="Helical" evidence="10">
    <location>
        <begin position="215"/>
        <end position="237"/>
    </location>
</feature>
<dbReference type="InterPro" id="IPR032675">
    <property type="entry name" value="LRR_dom_sf"/>
</dbReference>
<dbReference type="PANTHER" id="PTHR48060:SF21">
    <property type="entry name" value="L DOMAIN-LIKE PROTEIN"/>
    <property type="match status" value="1"/>
</dbReference>
<dbReference type="Proteomes" id="UP000694886">
    <property type="component" value="Chromosome 6"/>
</dbReference>
<keyword evidence="5 11" id="KW-0732">Signal</keyword>
<accession>A0AB32WJK4</accession>
<evidence type="ECO:0000256" key="2">
    <source>
        <dbReference type="ARBA" id="ARBA00009592"/>
    </source>
</evidence>
<keyword evidence="7 10" id="KW-1133">Transmembrane helix</keyword>
<keyword evidence="4 10" id="KW-0812">Transmembrane</keyword>
<dbReference type="AlphaFoldDB" id="A0AB32WJK4"/>
<reference evidence="14" key="1">
    <citation type="journal article" date="1997" name="Nucleic Acids Res.">
        <title>tRNAscan-SE: a program for improved detection of transfer RNA genes in genomic sequence.</title>
        <authorList>
            <person name="Lowe T.M."/>
            <person name="Eddy S.R."/>
        </authorList>
    </citation>
    <scope>NUCLEOTIDE SEQUENCE [LARGE SCALE GENOMIC DNA]</scope>
    <source>
        <strain evidence="14">r\B97-61/B2</strain>
    </source>
</reference>
<evidence type="ECO:0000256" key="11">
    <source>
        <dbReference type="SAM" id="SignalP"/>
    </source>
</evidence>
<feature type="signal peptide" evidence="11">
    <location>
        <begin position="1"/>
        <end position="26"/>
    </location>
</feature>
<comment type="subcellular location">
    <subcellularLocation>
        <location evidence="1">Membrane</location>
        <topology evidence="1">Single-pass type I membrane protein</topology>
    </subcellularLocation>
</comment>
<organism evidence="14 15">
    <name type="scientific">Theobroma cacao</name>
    <name type="common">Cacao</name>
    <name type="synonym">Cocoa</name>
    <dbReference type="NCBI Taxonomy" id="3641"/>
    <lineage>
        <taxon>Eukaryota</taxon>
        <taxon>Viridiplantae</taxon>
        <taxon>Streptophyta</taxon>
        <taxon>Embryophyta</taxon>
        <taxon>Tracheophyta</taxon>
        <taxon>Spermatophyta</taxon>
        <taxon>Magnoliopsida</taxon>
        <taxon>eudicotyledons</taxon>
        <taxon>Gunneridae</taxon>
        <taxon>Pentapetalae</taxon>
        <taxon>rosids</taxon>
        <taxon>malvids</taxon>
        <taxon>Malvales</taxon>
        <taxon>Malvaceae</taxon>
        <taxon>Byttnerioideae</taxon>
        <taxon>Theobroma</taxon>
    </lineage>
</organism>
<dbReference type="RefSeq" id="XP_017978270.1">
    <property type="nucleotide sequence ID" value="XM_018122781.1"/>
</dbReference>
<keyword evidence="3" id="KW-0433">Leucine-rich repeat</keyword>
<feature type="domain" description="Disease resistance R13L4/SHOC-2-like LRR" evidence="13">
    <location>
        <begin position="81"/>
        <end position="207"/>
    </location>
</feature>
<keyword evidence="6" id="KW-0677">Repeat</keyword>
<feature type="domain" description="Leucine-rich repeat-containing N-terminal plant-type" evidence="12">
    <location>
        <begin position="34"/>
        <end position="71"/>
    </location>
</feature>
<evidence type="ECO:0000256" key="4">
    <source>
        <dbReference type="ARBA" id="ARBA00022692"/>
    </source>
</evidence>
<evidence type="ECO:0000256" key="5">
    <source>
        <dbReference type="ARBA" id="ARBA00022729"/>
    </source>
</evidence>
<dbReference type="Gene3D" id="3.80.10.10">
    <property type="entry name" value="Ribonuclease Inhibitor"/>
    <property type="match status" value="2"/>
</dbReference>
<sequence length="268" mass="30370">MENIGFLLPLMIFVVVLCNSATTFLAESPNNTIDQLALLTLKAHVTHDPYNLLATDWNSATSVCSWIGVTCGSNHQRVITLDLTNMSLIGTIPPHLGNLSFLSHLNIRFNHFHGSLPMELANLSSLEYINFGHNNFSGEIPLWFDSFTQLQRLLLYNNCFSDVIPSSLGSLSNLEELILSYNDLKGQIPTAIGNLSNLKWLYLDNNQLSDWDFCFLVAFACVSAFTGILELLVLLFVDRRWFHFDWVFAGRWLCCSDFWDVFHLLVVL</sequence>
<evidence type="ECO:0000256" key="1">
    <source>
        <dbReference type="ARBA" id="ARBA00004479"/>
    </source>
</evidence>
<dbReference type="InterPro" id="IPR053211">
    <property type="entry name" value="DNA_repair-toleration"/>
</dbReference>
<dbReference type="Pfam" id="PF23598">
    <property type="entry name" value="LRR_14"/>
    <property type="match status" value="1"/>
</dbReference>
<reference evidence="15" key="2">
    <citation type="submission" date="2025-08" db="UniProtKB">
        <authorList>
            <consortium name="RefSeq"/>
        </authorList>
    </citation>
    <scope>IDENTIFICATION</scope>
</reference>
<evidence type="ECO:0000313" key="14">
    <source>
        <dbReference type="Proteomes" id="UP000694886"/>
    </source>
</evidence>
<dbReference type="Gramene" id="Tc06v2_t004690.1">
    <property type="protein sequence ID" value="Tc06v2_p004690.1"/>
    <property type="gene ID" value="Tc06v2_g004690"/>
</dbReference>
<evidence type="ECO:0000256" key="8">
    <source>
        <dbReference type="ARBA" id="ARBA00023136"/>
    </source>
</evidence>
<proteinExistence type="inferred from homology"/>
<dbReference type="InterPro" id="IPR001611">
    <property type="entry name" value="Leu-rich_rpt"/>
</dbReference>
<evidence type="ECO:0000256" key="9">
    <source>
        <dbReference type="ARBA" id="ARBA00023180"/>
    </source>
</evidence>
<evidence type="ECO:0000259" key="13">
    <source>
        <dbReference type="Pfam" id="PF23598"/>
    </source>
</evidence>
<evidence type="ECO:0000313" key="15">
    <source>
        <dbReference type="RefSeq" id="XP_017978270.1"/>
    </source>
</evidence>
<dbReference type="Pfam" id="PF08263">
    <property type="entry name" value="LRRNT_2"/>
    <property type="match status" value="1"/>
</dbReference>
<dbReference type="InterPro" id="IPR055414">
    <property type="entry name" value="LRR_R13L4/SHOC2-like"/>
</dbReference>
<keyword evidence="8 10" id="KW-0472">Membrane</keyword>
<dbReference type="GO" id="GO:0016020">
    <property type="term" value="C:membrane"/>
    <property type="evidence" value="ECO:0007669"/>
    <property type="project" value="UniProtKB-SubCell"/>
</dbReference>
<dbReference type="FunFam" id="3.80.10.10:FF:000275">
    <property type="entry name" value="Leucine-rich repeat receptor-like protein kinase"/>
    <property type="match status" value="1"/>
</dbReference>
<protein>
    <submittedName>
        <fullName evidence="15">Receptor-like protein 12</fullName>
    </submittedName>
</protein>
<evidence type="ECO:0000256" key="6">
    <source>
        <dbReference type="ARBA" id="ARBA00022737"/>
    </source>
</evidence>